<keyword evidence="7" id="KW-1185">Reference proteome</keyword>
<dbReference type="InterPro" id="IPR036922">
    <property type="entry name" value="Rieske_2Fe-2S_sf"/>
</dbReference>
<comment type="caution">
    <text evidence="6">The sequence shown here is derived from an EMBL/GenBank/DDBJ whole genome shotgun (WGS) entry which is preliminary data.</text>
</comment>
<dbReference type="RefSeq" id="WP_344886096.1">
    <property type="nucleotide sequence ID" value="NZ_BAABCJ010000007.1"/>
</dbReference>
<keyword evidence="2" id="KW-0479">Metal-binding</keyword>
<keyword evidence="4" id="KW-0411">Iron-sulfur</keyword>
<keyword evidence="1" id="KW-0001">2Fe-2S</keyword>
<organism evidence="6 7">
    <name type="scientific">Zhihengliuella alba</name>
    <dbReference type="NCBI Taxonomy" id="547018"/>
    <lineage>
        <taxon>Bacteria</taxon>
        <taxon>Bacillati</taxon>
        <taxon>Actinomycetota</taxon>
        <taxon>Actinomycetes</taxon>
        <taxon>Micrococcales</taxon>
        <taxon>Micrococcaceae</taxon>
        <taxon>Zhihengliuella</taxon>
    </lineage>
</organism>
<sequence length="279" mass="28987">MNYLEPLLSKLEKWKDLDRVAEPLASKVGAVLSPAPIRNLLGGKHLGHPLHPALIAVPLGAYGMAAVLDACGQDQAADTAVATGLLGSVPAVATGLHDWSYTQGAERRVGVVHAAANSVASVLYLASLLSRRAGHRGLGRCLSFAGLGVVSASGFLGGHLSYVQGVGVNRAGTPERTEHWVDVGRLEDFDDGAPVVVDVDGEPVMVLRTGGRVRALHNTCSHLGGPLAEGDVRDGCIVCPWHGSAFDLDSGAVDTGPASVPQPRYEAMVSDGHVRLRPA</sequence>
<dbReference type="Gene3D" id="2.102.10.10">
    <property type="entry name" value="Rieske [2Fe-2S] iron-sulphur domain"/>
    <property type="match status" value="1"/>
</dbReference>
<evidence type="ECO:0000256" key="1">
    <source>
        <dbReference type="ARBA" id="ARBA00022714"/>
    </source>
</evidence>
<evidence type="ECO:0000256" key="2">
    <source>
        <dbReference type="ARBA" id="ARBA00022723"/>
    </source>
</evidence>
<dbReference type="SUPFAM" id="SSF50022">
    <property type="entry name" value="ISP domain"/>
    <property type="match status" value="1"/>
</dbReference>
<dbReference type="Proteomes" id="UP001501536">
    <property type="component" value="Unassembled WGS sequence"/>
</dbReference>
<protein>
    <recommendedName>
        <fullName evidence="5">Rieske domain-containing protein</fullName>
    </recommendedName>
</protein>
<evidence type="ECO:0000256" key="3">
    <source>
        <dbReference type="ARBA" id="ARBA00023004"/>
    </source>
</evidence>
<keyword evidence="3" id="KW-0408">Iron</keyword>
<dbReference type="Pfam" id="PF09990">
    <property type="entry name" value="DUF2231"/>
    <property type="match status" value="1"/>
</dbReference>
<reference evidence="7" key="1">
    <citation type="journal article" date="2019" name="Int. J. Syst. Evol. Microbiol.">
        <title>The Global Catalogue of Microorganisms (GCM) 10K type strain sequencing project: providing services to taxonomists for standard genome sequencing and annotation.</title>
        <authorList>
            <consortium name="The Broad Institute Genomics Platform"/>
            <consortium name="The Broad Institute Genome Sequencing Center for Infectious Disease"/>
            <person name="Wu L."/>
            <person name="Ma J."/>
        </authorList>
    </citation>
    <scope>NUCLEOTIDE SEQUENCE [LARGE SCALE GENOMIC DNA]</scope>
    <source>
        <strain evidence="7">JCM 16961</strain>
    </source>
</reference>
<dbReference type="PANTHER" id="PTHR21496:SF23">
    <property type="entry name" value="3-PHENYLPROPIONATE_CINNAMIC ACID DIOXYGENASE FERREDOXIN SUBUNIT"/>
    <property type="match status" value="1"/>
</dbReference>
<evidence type="ECO:0000313" key="6">
    <source>
        <dbReference type="EMBL" id="GAA3712819.1"/>
    </source>
</evidence>
<dbReference type="CDD" id="cd03467">
    <property type="entry name" value="Rieske"/>
    <property type="match status" value="1"/>
</dbReference>
<dbReference type="EMBL" id="BAABCJ010000007">
    <property type="protein sequence ID" value="GAA3712819.1"/>
    <property type="molecule type" value="Genomic_DNA"/>
</dbReference>
<accession>A0ABP7E1N4</accession>
<dbReference type="PANTHER" id="PTHR21496">
    <property type="entry name" value="FERREDOXIN-RELATED"/>
    <property type="match status" value="1"/>
</dbReference>
<evidence type="ECO:0000259" key="5">
    <source>
        <dbReference type="PROSITE" id="PS51296"/>
    </source>
</evidence>
<evidence type="ECO:0000256" key="4">
    <source>
        <dbReference type="ARBA" id="ARBA00023014"/>
    </source>
</evidence>
<evidence type="ECO:0000313" key="7">
    <source>
        <dbReference type="Proteomes" id="UP001501536"/>
    </source>
</evidence>
<feature type="domain" description="Rieske" evidence="5">
    <location>
        <begin position="181"/>
        <end position="276"/>
    </location>
</feature>
<name>A0ABP7E1N4_9MICC</name>
<dbReference type="Pfam" id="PF00355">
    <property type="entry name" value="Rieske"/>
    <property type="match status" value="1"/>
</dbReference>
<dbReference type="InterPro" id="IPR017941">
    <property type="entry name" value="Rieske_2Fe-2S"/>
</dbReference>
<proteinExistence type="predicted"/>
<dbReference type="InterPro" id="IPR019251">
    <property type="entry name" value="DUF2231_TM"/>
</dbReference>
<gene>
    <name evidence="6" type="ORF">GCM10022377_28220</name>
</gene>
<dbReference type="PROSITE" id="PS51296">
    <property type="entry name" value="RIESKE"/>
    <property type="match status" value="1"/>
</dbReference>